<dbReference type="EMBL" id="GG700656">
    <property type="protein sequence ID" value="KFL62566.1"/>
    <property type="molecule type" value="Genomic_DNA"/>
</dbReference>
<dbReference type="OrthoDB" id="10488909at2759"/>
<dbReference type="HOGENOM" id="CLU_1511670_0_0_1"/>
<dbReference type="InParanoid" id="A0A080WIR8"/>
<dbReference type="AntiFam" id="ANF00122">
    <property type="entry name" value="Shadow ORF (opposite clpB)"/>
</dbReference>
<sequence>MSMWISSIKRMMVTSEDSISFSTFLIRSSNWPWYEAPAIRPPMSRDNSLHLAKLAGTSELTIRLARPSTTVVFPTPGSPTRTGLFFVRRLKMRITLRISSSRPMTGSIFPSLARAVMSTVNFFSHSFPPSVESAVLLSIFFEPRISVRASSILLADGTPASLSPSSIDLSCASADIRW</sequence>
<dbReference type="GeneID" id="71777682"/>
<evidence type="ECO:0000313" key="2">
    <source>
        <dbReference type="Proteomes" id="UP000008864"/>
    </source>
</evidence>
<keyword evidence="2" id="KW-1185">Reference proteome</keyword>
<dbReference type="Proteomes" id="UP000008864">
    <property type="component" value="Unassembled WGS sequence"/>
</dbReference>
<name>A0A080WIR8_TRIRC</name>
<protein>
    <submittedName>
        <fullName evidence="1">Uncharacterized protein</fullName>
    </submittedName>
</protein>
<dbReference type="RefSeq" id="XP_047607124.1">
    <property type="nucleotide sequence ID" value="XM_047751454.1"/>
</dbReference>
<dbReference type="AlphaFoldDB" id="A0A080WIR8"/>
<reference evidence="2" key="1">
    <citation type="journal article" date="2012" name="MBio">
        <title>Comparative genome analysis of Trichophyton rubrum and related dermatophytes reveals candidate genes involved in infection.</title>
        <authorList>
            <person name="Martinez D.A."/>
            <person name="Oliver B.G."/>
            <person name="Graeser Y."/>
            <person name="Goldberg J.M."/>
            <person name="Li W."/>
            <person name="Martinez-Rossi N.M."/>
            <person name="Monod M."/>
            <person name="Shelest E."/>
            <person name="Barton R.C."/>
            <person name="Birch E."/>
            <person name="Brakhage A.A."/>
            <person name="Chen Z."/>
            <person name="Gurr S.J."/>
            <person name="Heiman D."/>
            <person name="Heitman J."/>
            <person name="Kosti I."/>
            <person name="Rossi A."/>
            <person name="Saif S."/>
            <person name="Samalova M."/>
            <person name="Saunders C.W."/>
            <person name="Shea T."/>
            <person name="Summerbell R.C."/>
            <person name="Xu J."/>
            <person name="Young S."/>
            <person name="Zeng Q."/>
            <person name="Birren B.W."/>
            <person name="Cuomo C.A."/>
            <person name="White T.C."/>
        </authorList>
    </citation>
    <scope>NUCLEOTIDE SEQUENCE [LARGE SCALE GENOMIC DNA]</scope>
    <source>
        <strain evidence="2">ATCC MYA-4607 / CBS 118892</strain>
    </source>
</reference>
<evidence type="ECO:0000313" key="1">
    <source>
        <dbReference type="EMBL" id="KFL62566.1"/>
    </source>
</evidence>
<accession>A0A080WIR8</accession>
<proteinExistence type="predicted"/>
<dbReference type="VEuPathDB" id="FungiDB:TERG_12507"/>
<dbReference type="STRING" id="559305.A0A080WIR8"/>
<gene>
    <name evidence="1" type="ORF">TERG_12507</name>
</gene>
<organism evidence="1 2">
    <name type="scientific">Trichophyton rubrum (strain ATCC MYA-4607 / CBS 118892)</name>
    <name type="common">Athlete's foot fungus</name>
    <dbReference type="NCBI Taxonomy" id="559305"/>
    <lineage>
        <taxon>Eukaryota</taxon>
        <taxon>Fungi</taxon>
        <taxon>Dikarya</taxon>
        <taxon>Ascomycota</taxon>
        <taxon>Pezizomycotina</taxon>
        <taxon>Eurotiomycetes</taxon>
        <taxon>Eurotiomycetidae</taxon>
        <taxon>Onygenales</taxon>
        <taxon>Arthrodermataceae</taxon>
        <taxon>Trichophyton</taxon>
    </lineage>
</organism>